<evidence type="ECO:0000313" key="3">
    <source>
        <dbReference type="EMBL" id="TFJ80852.1"/>
    </source>
</evidence>
<organism evidence="3 4">
    <name type="scientific">Nannochloropsis salina CCMP1776</name>
    <dbReference type="NCBI Taxonomy" id="1027361"/>
    <lineage>
        <taxon>Eukaryota</taxon>
        <taxon>Sar</taxon>
        <taxon>Stramenopiles</taxon>
        <taxon>Ochrophyta</taxon>
        <taxon>Eustigmatophyceae</taxon>
        <taxon>Eustigmatales</taxon>
        <taxon>Monodopsidaceae</taxon>
        <taxon>Microchloropsis</taxon>
        <taxon>Microchloropsis salina</taxon>
    </lineage>
</organism>
<name>A0A4D9CNW7_9STRA</name>
<evidence type="ECO:0000313" key="4">
    <source>
        <dbReference type="Proteomes" id="UP000355283"/>
    </source>
</evidence>
<feature type="transmembrane region" description="Helical" evidence="2">
    <location>
        <begin position="21"/>
        <end position="40"/>
    </location>
</feature>
<dbReference type="Pfam" id="PF09803">
    <property type="entry name" value="Pet100"/>
    <property type="match status" value="1"/>
</dbReference>
<reference evidence="3 4" key="1">
    <citation type="submission" date="2019-01" db="EMBL/GenBank/DDBJ databases">
        <title>Nuclear Genome Assembly of the Microalgal Biofuel strain Nannochloropsis salina CCMP1776.</title>
        <authorList>
            <person name="Hovde B."/>
        </authorList>
    </citation>
    <scope>NUCLEOTIDE SEQUENCE [LARGE SCALE GENOMIC DNA]</scope>
    <source>
        <strain evidence="3 4">CCMP1776</strain>
    </source>
</reference>
<dbReference type="Proteomes" id="UP000355283">
    <property type="component" value="Unassembled WGS sequence"/>
</dbReference>
<dbReference type="GO" id="GO:0005739">
    <property type="term" value="C:mitochondrion"/>
    <property type="evidence" value="ECO:0007669"/>
    <property type="project" value="InterPro"/>
</dbReference>
<keyword evidence="2" id="KW-0812">Transmembrane</keyword>
<sequence>MSIPPSSRPPRFGGKGNGKLEMFKFGLYVSIPVIASIIYGTPDNMQNIVNKFRYVEYPAEDNRDGDILVGQSISKEERARAIAALEKKEDTKSKGDDTAAETKKGKWGGLWKA</sequence>
<dbReference type="EMBL" id="SDOX01000153">
    <property type="protein sequence ID" value="TFJ80852.1"/>
    <property type="molecule type" value="Genomic_DNA"/>
</dbReference>
<keyword evidence="4" id="KW-1185">Reference proteome</keyword>
<dbReference type="OrthoDB" id="18175at2759"/>
<feature type="compositionally biased region" description="Basic and acidic residues" evidence="1">
    <location>
        <begin position="87"/>
        <end position="104"/>
    </location>
</feature>
<evidence type="ECO:0000256" key="1">
    <source>
        <dbReference type="SAM" id="MobiDB-lite"/>
    </source>
</evidence>
<feature type="region of interest" description="Disordered" evidence="1">
    <location>
        <begin position="87"/>
        <end position="113"/>
    </location>
</feature>
<evidence type="ECO:0000256" key="2">
    <source>
        <dbReference type="SAM" id="Phobius"/>
    </source>
</evidence>
<protein>
    <submittedName>
        <fullName evidence="3">Uncharacterized protein</fullName>
    </submittedName>
</protein>
<dbReference type="AlphaFoldDB" id="A0A4D9CNW7"/>
<gene>
    <name evidence="3" type="ORF">NSK_007807</name>
</gene>
<dbReference type="GO" id="GO:0033617">
    <property type="term" value="P:mitochondrial respiratory chain complex IV assembly"/>
    <property type="evidence" value="ECO:0007669"/>
    <property type="project" value="InterPro"/>
</dbReference>
<keyword evidence="2" id="KW-0472">Membrane</keyword>
<comment type="caution">
    <text evidence="3">The sequence shown here is derived from an EMBL/GenBank/DDBJ whole genome shotgun (WGS) entry which is preliminary data.</text>
</comment>
<dbReference type="InterPro" id="IPR018625">
    <property type="entry name" value="Pet100"/>
</dbReference>
<proteinExistence type="predicted"/>
<keyword evidence="2" id="KW-1133">Transmembrane helix</keyword>
<accession>A0A4D9CNW7</accession>